<dbReference type="InterPro" id="IPR005828">
    <property type="entry name" value="MFS_sugar_transport-like"/>
</dbReference>
<comment type="caution">
    <text evidence="10">The sequence shown here is derived from an EMBL/GenBank/DDBJ whole genome shotgun (WGS) entry which is preliminary data.</text>
</comment>
<keyword evidence="11" id="KW-1185">Reference proteome</keyword>
<organism evidence="10 11">
    <name type="scientific">Coleophoma crateriformis</name>
    <dbReference type="NCBI Taxonomy" id="565419"/>
    <lineage>
        <taxon>Eukaryota</taxon>
        <taxon>Fungi</taxon>
        <taxon>Dikarya</taxon>
        <taxon>Ascomycota</taxon>
        <taxon>Pezizomycotina</taxon>
        <taxon>Leotiomycetes</taxon>
        <taxon>Helotiales</taxon>
        <taxon>Dermateaceae</taxon>
        <taxon>Coleophoma</taxon>
    </lineage>
</organism>
<evidence type="ECO:0000256" key="7">
    <source>
        <dbReference type="RuleBase" id="RU003346"/>
    </source>
</evidence>
<dbReference type="Gene3D" id="1.20.1250.20">
    <property type="entry name" value="MFS general substrate transporter like domains"/>
    <property type="match status" value="1"/>
</dbReference>
<dbReference type="GO" id="GO:0016020">
    <property type="term" value="C:membrane"/>
    <property type="evidence" value="ECO:0007669"/>
    <property type="project" value="UniProtKB-SubCell"/>
</dbReference>
<evidence type="ECO:0000256" key="4">
    <source>
        <dbReference type="ARBA" id="ARBA00022692"/>
    </source>
</evidence>
<comment type="subcellular location">
    <subcellularLocation>
        <location evidence="1">Membrane</location>
        <topology evidence="1">Multi-pass membrane protein</topology>
    </subcellularLocation>
</comment>
<proteinExistence type="inferred from homology"/>
<feature type="transmembrane region" description="Helical" evidence="8">
    <location>
        <begin position="345"/>
        <end position="362"/>
    </location>
</feature>
<feature type="transmembrane region" description="Helical" evidence="8">
    <location>
        <begin position="303"/>
        <end position="325"/>
    </location>
</feature>
<dbReference type="InterPro" id="IPR003663">
    <property type="entry name" value="Sugar/inositol_transpt"/>
</dbReference>
<dbReference type="Pfam" id="PF00083">
    <property type="entry name" value="Sugar_tr"/>
    <property type="match status" value="1"/>
</dbReference>
<feature type="transmembrane region" description="Helical" evidence="8">
    <location>
        <begin position="147"/>
        <end position="170"/>
    </location>
</feature>
<dbReference type="PANTHER" id="PTHR48022">
    <property type="entry name" value="PLASTIDIC GLUCOSE TRANSPORTER 4"/>
    <property type="match status" value="1"/>
</dbReference>
<feature type="transmembrane region" description="Helical" evidence="8">
    <location>
        <begin position="369"/>
        <end position="389"/>
    </location>
</feature>
<evidence type="ECO:0000313" key="10">
    <source>
        <dbReference type="EMBL" id="RDW58398.1"/>
    </source>
</evidence>
<keyword evidence="6 8" id="KW-0472">Membrane</keyword>
<dbReference type="AlphaFoldDB" id="A0A3D8Q9V7"/>
<sequence>MAEKQSAIVHGNDVADATVGETYPVEAAAALPTVRRSQYLSKLIPKSSIGLTAIVIMVATIDSINLGYDGTLMGSLNVMKTYIDYFSITTPLKGLLSSATSIGGGVSCLFTAPLVDRIGRKKGMLLSAIICLIGAALQGAAQNTAMFIISRIIIGIGTGISGVAAPTYVAETAPYKWRAFALGLYFTCWNVGGMVASGVCYATENMNSTWAWRIPSLLQALTAIMCMCILPFVPESPRWLVYQDRREEALEILAIAHADGDQSNIIVQTEFLEITDTLNYEKSVGKGLSYKEALGTPANRRRVMLGISVAVVTILPGSAIITNYFGTMLDQAGISDAKTQLEINIILSAFSLVLAVAGCFLAERLGRRMLCMGSLAGCAISFFLFGGLLSKYFNTTDKSAIYGTIACMFLFQGVYSFGLTPLTVIYPPEVLSYSIRASGMAITTLSFKLFTVFAAYVWPFALQAITWKSYMINAAFDVLLVIWVYFTWVETKSKTLEEIDVFFDGEKHTDALDVGEIAQAQGSKDLAQA</sequence>
<dbReference type="FunFam" id="1.20.1250.20:FF:000134">
    <property type="entry name" value="MFS sugar transporter protein"/>
    <property type="match status" value="1"/>
</dbReference>
<name>A0A3D8Q9V7_9HELO</name>
<feature type="transmembrane region" description="Helical" evidence="8">
    <location>
        <begin position="210"/>
        <end position="233"/>
    </location>
</feature>
<reference evidence="10 11" key="1">
    <citation type="journal article" date="2018" name="IMA Fungus">
        <title>IMA Genome-F 9: Draft genome sequence of Annulohypoxylon stygium, Aspergillus mulundensis, Berkeleyomyces basicola (syn. Thielaviopsis basicola), Ceratocystis smalleyi, two Cercospora beticola strains, Coleophoma cylindrospora, Fusarium fracticaudum, Phialophora cf. hyalina, and Morchella septimelata.</title>
        <authorList>
            <person name="Wingfield B.D."/>
            <person name="Bills G.F."/>
            <person name="Dong Y."/>
            <person name="Huang W."/>
            <person name="Nel W.J."/>
            <person name="Swalarsk-Parry B.S."/>
            <person name="Vaghefi N."/>
            <person name="Wilken P.M."/>
            <person name="An Z."/>
            <person name="de Beer Z.W."/>
            <person name="De Vos L."/>
            <person name="Chen L."/>
            <person name="Duong T.A."/>
            <person name="Gao Y."/>
            <person name="Hammerbacher A."/>
            <person name="Kikkert J.R."/>
            <person name="Li Y."/>
            <person name="Li H."/>
            <person name="Li K."/>
            <person name="Li Q."/>
            <person name="Liu X."/>
            <person name="Ma X."/>
            <person name="Naidoo K."/>
            <person name="Pethybridge S.J."/>
            <person name="Sun J."/>
            <person name="Steenkamp E.T."/>
            <person name="van der Nest M.A."/>
            <person name="van Wyk S."/>
            <person name="Wingfield M.J."/>
            <person name="Xiong C."/>
            <person name="Yue Q."/>
            <person name="Zhang X."/>
        </authorList>
    </citation>
    <scope>NUCLEOTIDE SEQUENCE [LARGE SCALE GENOMIC DNA]</scope>
    <source>
        <strain evidence="10 11">BP5796</strain>
    </source>
</reference>
<feature type="domain" description="Major facilitator superfamily (MFS) profile" evidence="9">
    <location>
        <begin position="55"/>
        <end position="492"/>
    </location>
</feature>
<feature type="transmembrane region" description="Helical" evidence="8">
    <location>
        <begin position="124"/>
        <end position="141"/>
    </location>
</feature>
<keyword evidence="5 8" id="KW-1133">Transmembrane helix</keyword>
<keyword evidence="4 8" id="KW-0812">Transmembrane</keyword>
<evidence type="ECO:0000256" key="6">
    <source>
        <dbReference type="ARBA" id="ARBA00023136"/>
    </source>
</evidence>
<dbReference type="OrthoDB" id="4540492at2759"/>
<dbReference type="NCBIfam" id="TIGR00879">
    <property type="entry name" value="SP"/>
    <property type="match status" value="1"/>
</dbReference>
<dbReference type="PROSITE" id="PS50850">
    <property type="entry name" value="MFS"/>
    <property type="match status" value="1"/>
</dbReference>
<evidence type="ECO:0000256" key="1">
    <source>
        <dbReference type="ARBA" id="ARBA00004141"/>
    </source>
</evidence>
<feature type="transmembrane region" description="Helical" evidence="8">
    <location>
        <begin position="401"/>
        <end position="425"/>
    </location>
</feature>
<keyword evidence="3 7" id="KW-0813">Transport</keyword>
<evidence type="ECO:0000259" key="9">
    <source>
        <dbReference type="PROSITE" id="PS50850"/>
    </source>
</evidence>
<accession>A0A3D8Q9V7</accession>
<dbReference type="PANTHER" id="PTHR48022:SF31">
    <property type="entry name" value="HEXOSE TRANSPORTER"/>
    <property type="match status" value="1"/>
</dbReference>
<feature type="transmembrane region" description="Helical" evidence="8">
    <location>
        <begin position="182"/>
        <end position="204"/>
    </location>
</feature>
<evidence type="ECO:0000256" key="3">
    <source>
        <dbReference type="ARBA" id="ARBA00022448"/>
    </source>
</evidence>
<evidence type="ECO:0000256" key="8">
    <source>
        <dbReference type="SAM" id="Phobius"/>
    </source>
</evidence>
<protein>
    <submittedName>
        <fullName evidence="10">General substrate transporter-9</fullName>
    </submittedName>
</protein>
<dbReference type="PROSITE" id="PS00216">
    <property type="entry name" value="SUGAR_TRANSPORT_1"/>
    <property type="match status" value="1"/>
</dbReference>
<gene>
    <name evidence="10" type="ORF">BP5796_12328</name>
</gene>
<dbReference type="SUPFAM" id="SSF103473">
    <property type="entry name" value="MFS general substrate transporter"/>
    <property type="match status" value="1"/>
</dbReference>
<dbReference type="EMBL" id="PDLN01000021">
    <property type="protein sequence ID" value="RDW58398.1"/>
    <property type="molecule type" value="Genomic_DNA"/>
</dbReference>
<feature type="transmembrane region" description="Helical" evidence="8">
    <location>
        <begin position="470"/>
        <end position="489"/>
    </location>
</feature>
<feature type="transmembrane region" description="Helical" evidence="8">
    <location>
        <begin position="88"/>
        <end position="112"/>
    </location>
</feature>
<dbReference type="GO" id="GO:0005351">
    <property type="term" value="F:carbohydrate:proton symporter activity"/>
    <property type="evidence" value="ECO:0007669"/>
    <property type="project" value="TreeGrafter"/>
</dbReference>
<dbReference type="InterPro" id="IPR005829">
    <property type="entry name" value="Sugar_transporter_CS"/>
</dbReference>
<feature type="transmembrane region" description="Helical" evidence="8">
    <location>
        <begin position="49"/>
        <end position="68"/>
    </location>
</feature>
<dbReference type="InterPro" id="IPR020846">
    <property type="entry name" value="MFS_dom"/>
</dbReference>
<comment type="similarity">
    <text evidence="2 7">Belongs to the major facilitator superfamily. Sugar transporter (TC 2.A.1.1) family.</text>
</comment>
<evidence type="ECO:0000256" key="2">
    <source>
        <dbReference type="ARBA" id="ARBA00010992"/>
    </source>
</evidence>
<dbReference type="Proteomes" id="UP000256328">
    <property type="component" value="Unassembled WGS sequence"/>
</dbReference>
<dbReference type="InterPro" id="IPR050360">
    <property type="entry name" value="MFS_Sugar_Transporters"/>
</dbReference>
<dbReference type="PROSITE" id="PS00217">
    <property type="entry name" value="SUGAR_TRANSPORT_2"/>
    <property type="match status" value="1"/>
</dbReference>
<feature type="transmembrane region" description="Helical" evidence="8">
    <location>
        <begin position="437"/>
        <end position="458"/>
    </location>
</feature>
<dbReference type="InterPro" id="IPR036259">
    <property type="entry name" value="MFS_trans_sf"/>
</dbReference>
<evidence type="ECO:0000256" key="5">
    <source>
        <dbReference type="ARBA" id="ARBA00022989"/>
    </source>
</evidence>
<evidence type="ECO:0000313" key="11">
    <source>
        <dbReference type="Proteomes" id="UP000256328"/>
    </source>
</evidence>